<dbReference type="InterPro" id="IPR008972">
    <property type="entry name" value="Cupredoxin"/>
</dbReference>
<keyword evidence="1" id="KW-0732">Signal</keyword>
<dbReference type="EMBL" id="QUOV01000001">
    <property type="protein sequence ID" value="REL36420.1"/>
    <property type="molecule type" value="Genomic_DNA"/>
</dbReference>
<sequence>MEFELNRLFIFFACALSSAPLWANDFNVQVLNKSGQPQQDIVVFITPTNGIEGLAANTEQLIVDQKGKKFAPYLSVMQKGQTIQFSNRDDITHHIYSVSGENRFEFKLKAGKSKNTEAMQATEEIAMGCNIHDWMSGYALVVDTPYFGKTNDQGIVSFVLANQGEYQVSVWHPQLDNDNHQQSSITVINESTLSNTYQVRLADKLLPIPLQENQEEFDFLEEY</sequence>
<evidence type="ECO:0008006" key="4">
    <source>
        <dbReference type="Google" id="ProtNLM"/>
    </source>
</evidence>
<protein>
    <recommendedName>
        <fullName evidence="4">Methylamine utilization protein</fullName>
    </recommendedName>
</protein>
<accession>A0A3E0UHR5</accession>
<proteinExistence type="predicted"/>
<evidence type="ECO:0000313" key="3">
    <source>
        <dbReference type="Proteomes" id="UP000256999"/>
    </source>
</evidence>
<feature type="signal peptide" evidence="1">
    <location>
        <begin position="1"/>
        <end position="23"/>
    </location>
</feature>
<dbReference type="Proteomes" id="UP000256999">
    <property type="component" value="Unassembled WGS sequence"/>
</dbReference>
<comment type="caution">
    <text evidence="2">The sequence shown here is derived from an EMBL/GenBank/DDBJ whole genome shotgun (WGS) entry which is preliminary data.</text>
</comment>
<dbReference type="AlphaFoldDB" id="A0A3E0UHR5"/>
<name>A0A3E0UHR5_9GAMM</name>
<reference evidence="2 3" key="1">
    <citation type="submission" date="2018-08" db="EMBL/GenBank/DDBJ databases">
        <title>Thalassotalea euphylliae genome.</title>
        <authorList>
            <person name="Summers S."/>
            <person name="Rice S.A."/>
            <person name="Freckelton M.L."/>
            <person name="Nedved B.T."/>
            <person name="Hadfield M.G."/>
        </authorList>
    </citation>
    <scope>NUCLEOTIDE SEQUENCE [LARGE SCALE GENOMIC DNA]</scope>
    <source>
        <strain evidence="2 3">H2</strain>
    </source>
</reference>
<evidence type="ECO:0000256" key="1">
    <source>
        <dbReference type="SAM" id="SignalP"/>
    </source>
</evidence>
<dbReference type="SUPFAM" id="SSF49503">
    <property type="entry name" value="Cupredoxins"/>
    <property type="match status" value="1"/>
</dbReference>
<feature type="chain" id="PRO_5017784143" description="Methylamine utilization protein" evidence="1">
    <location>
        <begin position="24"/>
        <end position="223"/>
    </location>
</feature>
<organism evidence="2 3">
    <name type="scientific">Thalassotalea euphylliae</name>
    <dbReference type="NCBI Taxonomy" id="1655234"/>
    <lineage>
        <taxon>Bacteria</taxon>
        <taxon>Pseudomonadati</taxon>
        <taxon>Pseudomonadota</taxon>
        <taxon>Gammaproteobacteria</taxon>
        <taxon>Alteromonadales</taxon>
        <taxon>Colwelliaceae</taxon>
        <taxon>Thalassotalea</taxon>
    </lineage>
</organism>
<evidence type="ECO:0000313" key="2">
    <source>
        <dbReference type="EMBL" id="REL36420.1"/>
    </source>
</evidence>
<dbReference type="Gene3D" id="2.60.40.420">
    <property type="entry name" value="Cupredoxins - blue copper proteins"/>
    <property type="match status" value="1"/>
</dbReference>
<gene>
    <name evidence="2" type="ORF">DXX92_14485</name>
</gene>